<reference evidence="2 3" key="1">
    <citation type="submission" date="2021-01" db="EMBL/GenBank/DDBJ databases">
        <title>Genome public.</title>
        <authorList>
            <person name="Liu C."/>
            <person name="Sun Q."/>
        </authorList>
    </citation>
    <scope>NUCLEOTIDE SEQUENCE [LARGE SCALE GENOMIC DNA]</scope>
    <source>
        <strain evidence="2 3">JC656</strain>
    </source>
</reference>
<dbReference type="EMBL" id="JAERRC010000005">
    <property type="protein sequence ID" value="MBL0704096.1"/>
    <property type="molecule type" value="Genomic_DNA"/>
</dbReference>
<protein>
    <submittedName>
        <fullName evidence="2">Uncharacterized protein</fullName>
    </submittedName>
</protein>
<dbReference type="RefSeq" id="WP_189694776.1">
    <property type="nucleotide sequence ID" value="NZ_BNCM01000013.1"/>
</dbReference>
<feature type="transmembrane region" description="Helical" evidence="1">
    <location>
        <begin position="38"/>
        <end position="57"/>
    </location>
</feature>
<evidence type="ECO:0000313" key="2">
    <source>
        <dbReference type="EMBL" id="MBL0704096.1"/>
    </source>
</evidence>
<comment type="caution">
    <text evidence="2">The sequence shown here is derived from an EMBL/GenBank/DDBJ whole genome shotgun (WGS) entry which is preliminary data.</text>
</comment>
<feature type="transmembrane region" description="Helical" evidence="1">
    <location>
        <begin position="12"/>
        <end position="32"/>
    </location>
</feature>
<feature type="transmembrane region" description="Helical" evidence="1">
    <location>
        <begin position="123"/>
        <end position="143"/>
    </location>
</feature>
<keyword evidence="1" id="KW-0472">Membrane</keyword>
<accession>A0ABS1K1B9</accession>
<evidence type="ECO:0000256" key="1">
    <source>
        <dbReference type="SAM" id="Phobius"/>
    </source>
</evidence>
<keyword evidence="1" id="KW-0812">Transmembrane</keyword>
<proteinExistence type="predicted"/>
<sequence>MEPCRARKRAAAAALSVGPAAVGLGLGAHMVAGGAAPPVTVVLALTVMVSLLAAAAGRVQLPPWAVGIGSGALQQVLHLLFTALAGPNAPLLPSTGHVHAHGVPSSGSVSAPGGSALAFDPHLLIVAHMAAALLTVLVALAANRLAERWAAQRSPAMASPSAA</sequence>
<gene>
    <name evidence="2" type="ORF">JJE72_01080</name>
</gene>
<name>A0ABS1K1B9_9MICC</name>
<keyword evidence="1" id="KW-1133">Transmembrane helix</keyword>
<feature type="transmembrane region" description="Helical" evidence="1">
    <location>
        <begin position="64"/>
        <end position="85"/>
    </location>
</feature>
<keyword evidence="3" id="KW-1185">Reference proteome</keyword>
<organism evidence="2 3">
    <name type="scientific">Sinomonas cellulolyticus</name>
    <dbReference type="NCBI Taxonomy" id="2801916"/>
    <lineage>
        <taxon>Bacteria</taxon>
        <taxon>Bacillati</taxon>
        <taxon>Actinomycetota</taxon>
        <taxon>Actinomycetes</taxon>
        <taxon>Micrococcales</taxon>
        <taxon>Micrococcaceae</taxon>
        <taxon>Sinomonas</taxon>
    </lineage>
</organism>
<evidence type="ECO:0000313" key="3">
    <source>
        <dbReference type="Proteomes" id="UP000639051"/>
    </source>
</evidence>
<dbReference type="Proteomes" id="UP000639051">
    <property type="component" value="Unassembled WGS sequence"/>
</dbReference>